<keyword evidence="2" id="KW-0012">Acyltransferase</keyword>
<organism evidence="2 3">
    <name type="scientific">Caproicibacterium argilliputei</name>
    <dbReference type="NCBI Taxonomy" id="3030016"/>
    <lineage>
        <taxon>Bacteria</taxon>
        <taxon>Bacillati</taxon>
        <taxon>Bacillota</taxon>
        <taxon>Clostridia</taxon>
        <taxon>Eubacteriales</taxon>
        <taxon>Oscillospiraceae</taxon>
        <taxon>Caproicibacterium</taxon>
    </lineage>
</organism>
<reference evidence="2" key="1">
    <citation type="submission" date="2023-09" db="EMBL/GenBank/DDBJ databases">
        <authorList>
            <person name="Zeng C."/>
        </authorList>
    </citation>
    <scope>NUCLEOTIDE SEQUENCE</scope>
    <source>
        <strain evidence="2">ZCY20-5</strain>
    </source>
</reference>
<dbReference type="Gene3D" id="3.40.630.30">
    <property type="match status" value="1"/>
</dbReference>
<name>A0AA97H2F3_9FIRM</name>
<evidence type="ECO:0000313" key="3">
    <source>
        <dbReference type="Proteomes" id="UP001300604"/>
    </source>
</evidence>
<dbReference type="InterPro" id="IPR000182">
    <property type="entry name" value="GNAT_dom"/>
</dbReference>
<proteinExistence type="predicted"/>
<reference evidence="2" key="2">
    <citation type="submission" date="2024-06" db="EMBL/GenBank/DDBJ databases">
        <title>Caproicibacterium argilliputei sp. nov, a novel caproic acid producing anaerobic bacterium isolated from pit mud.</title>
        <authorList>
            <person name="Xia S."/>
        </authorList>
    </citation>
    <scope>NUCLEOTIDE SEQUENCE</scope>
    <source>
        <strain evidence="2">ZCY20-5</strain>
    </source>
</reference>
<dbReference type="KEGG" id="carl:PXC00_01775"/>
<dbReference type="RefSeq" id="WP_275844516.1">
    <property type="nucleotide sequence ID" value="NZ_CP135996.1"/>
</dbReference>
<dbReference type="Proteomes" id="UP001300604">
    <property type="component" value="Chromosome"/>
</dbReference>
<dbReference type="PROSITE" id="PS51186">
    <property type="entry name" value="GNAT"/>
    <property type="match status" value="1"/>
</dbReference>
<dbReference type="SUPFAM" id="SSF55729">
    <property type="entry name" value="Acyl-CoA N-acyltransferases (Nat)"/>
    <property type="match status" value="1"/>
</dbReference>
<dbReference type="InterPro" id="IPR016181">
    <property type="entry name" value="Acyl_CoA_acyltransferase"/>
</dbReference>
<accession>A0AA97H2F3</accession>
<keyword evidence="3" id="KW-1185">Reference proteome</keyword>
<dbReference type="GO" id="GO:0016747">
    <property type="term" value="F:acyltransferase activity, transferring groups other than amino-acyl groups"/>
    <property type="evidence" value="ECO:0007669"/>
    <property type="project" value="InterPro"/>
</dbReference>
<dbReference type="Pfam" id="PF00583">
    <property type="entry name" value="Acetyltransf_1"/>
    <property type="match status" value="1"/>
</dbReference>
<feature type="domain" description="N-acetyltransferase" evidence="1">
    <location>
        <begin position="131"/>
        <end position="265"/>
    </location>
</feature>
<protein>
    <submittedName>
        <fullName evidence="2">GNAT family N-acetyltransferase</fullName>
        <ecNumber evidence="2">2.3.1.-</ecNumber>
    </submittedName>
</protein>
<evidence type="ECO:0000313" key="2">
    <source>
        <dbReference type="EMBL" id="WOC32625.1"/>
    </source>
</evidence>
<dbReference type="EC" id="2.3.1.-" evidence="2"/>
<evidence type="ECO:0000259" key="1">
    <source>
        <dbReference type="PROSITE" id="PS51186"/>
    </source>
</evidence>
<dbReference type="EMBL" id="CP135996">
    <property type="protein sequence ID" value="WOC32625.1"/>
    <property type="molecule type" value="Genomic_DNA"/>
</dbReference>
<dbReference type="AlphaFoldDB" id="A0AA97H2F3"/>
<sequence>MPTLCTENDRARIYQYIAKEPEMNLFFYGDLENFGVQGGPIKVWAFPGAQDWDCLLLQFYDSYIVYSPSKDYNAATVAEFLKGRTCDCISGKLELVQKLTPFFPKLELQPTYMCRCNQLRDEATAPLPQDVQIRLLEEADFPQLLELLSGIQEFEKSDLGPEKAMERQLENYRHGSLTYGVYRGERLLATAATTADNSQNAMVVSVATRPEERGHGYASAAVAALCQASFAKGRKFLCLFYDNPAAGRIYLRLGFEKIGQYAMLH</sequence>
<dbReference type="CDD" id="cd04301">
    <property type="entry name" value="NAT_SF"/>
    <property type="match status" value="1"/>
</dbReference>
<gene>
    <name evidence="2" type="ORF">PXC00_01775</name>
</gene>
<keyword evidence="2" id="KW-0808">Transferase</keyword>